<dbReference type="SUPFAM" id="SSF53732">
    <property type="entry name" value="Aconitase iron-sulfur domain"/>
    <property type="match status" value="1"/>
</dbReference>
<keyword evidence="5" id="KW-0479">Metal-binding</keyword>
<dbReference type="GO" id="GO:0006099">
    <property type="term" value="P:tricarboxylic acid cycle"/>
    <property type="evidence" value="ECO:0007669"/>
    <property type="project" value="UniProtKB-UniPathway"/>
</dbReference>
<evidence type="ECO:0000256" key="1">
    <source>
        <dbReference type="ARBA" id="ARBA00001966"/>
    </source>
</evidence>
<comment type="pathway">
    <text evidence="2">Carbohydrate metabolism; tricarboxylic acid cycle; isocitrate from oxaloacetate: step 2/2.</text>
</comment>
<organism evidence="12 13">
    <name type="scientific">Agrobacterium tumefaciens</name>
    <dbReference type="NCBI Taxonomy" id="358"/>
    <lineage>
        <taxon>Bacteria</taxon>
        <taxon>Pseudomonadati</taxon>
        <taxon>Pseudomonadota</taxon>
        <taxon>Alphaproteobacteria</taxon>
        <taxon>Hyphomicrobiales</taxon>
        <taxon>Rhizobiaceae</taxon>
        <taxon>Rhizobium/Agrobacterium group</taxon>
        <taxon>Agrobacterium</taxon>
        <taxon>Agrobacterium tumefaciens complex</taxon>
    </lineage>
</organism>
<evidence type="ECO:0000259" key="11">
    <source>
        <dbReference type="Pfam" id="PF00694"/>
    </source>
</evidence>
<dbReference type="Gene3D" id="3.30.499.10">
    <property type="entry name" value="Aconitase, domain 3"/>
    <property type="match status" value="2"/>
</dbReference>
<dbReference type="Gene3D" id="6.10.190.10">
    <property type="match status" value="1"/>
</dbReference>
<comment type="similarity">
    <text evidence="3 9">Belongs to the aconitase/IPM isomerase family.</text>
</comment>
<keyword evidence="4 9" id="KW-0004">4Fe-4S</keyword>
<dbReference type="InterPro" id="IPR015928">
    <property type="entry name" value="Aconitase/3IPM_dehydase_swvl"/>
</dbReference>
<dbReference type="EC" id="4.2.1.3" evidence="9"/>
<dbReference type="InterPro" id="IPR018136">
    <property type="entry name" value="Aconitase_4Fe-4S_BS"/>
</dbReference>
<evidence type="ECO:0000256" key="3">
    <source>
        <dbReference type="ARBA" id="ARBA00007185"/>
    </source>
</evidence>
<comment type="catalytic activity">
    <reaction evidence="8 9">
        <text>citrate = D-threo-isocitrate</text>
        <dbReference type="Rhea" id="RHEA:10336"/>
        <dbReference type="ChEBI" id="CHEBI:15562"/>
        <dbReference type="ChEBI" id="CHEBI:16947"/>
        <dbReference type="EC" id="4.2.1.3"/>
    </reaction>
</comment>
<dbReference type="PRINTS" id="PR00415">
    <property type="entry name" value="ACONITASE"/>
</dbReference>
<evidence type="ECO:0000256" key="6">
    <source>
        <dbReference type="ARBA" id="ARBA00023004"/>
    </source>
</evidence>
<dbReference type="PANTHER" id="PTHR11670">
    <property type="entry name" value="ACONITASE/IRON-RESPONSIVE ELEMENT FAMILY MEMBER"/>
    <property type="match status" value="1"/>
</dbReference>
<dbReference type="EMBL" id="SGOE01000006">
    <property type="protein sequence ID" value="TRB04292.1"/>
    <property type="molecule type" value="Genomic_DNA"/>
</dbReference>
<gene>
    <name evidence="12" type="primary">acnA</name>
    <name evidence="12" type="ORF">EXN61_19215</name>
</gene>
<evidence type="ECO:0000313" key="12">
    <source>
        <dbReference type="EMBL" id="TRB04292.1"/>
    </source>
</evidence>
<proteinExistence type="inferred from homology"/>
<feature type="domain" description="Aconitase/3-isopropylmalate dehydratase large subunit alpha/beta/alpha" evidence="10">
    <location>
        <begin position="64"/>
        <end position="536"/>
    </location>
</feature>
<dbReference type="Pfam" id="PF00694">
    <property type="entry name" value="Aconitase_C"/>
    <property type="match status" value="1"/>
</dbReference>
<dbReference type="GO" id="GO:0046872">
    <property type="term" value="F:metal ion binding"/>
    <property type="evidence" value="ECO:0007669"/>
    <property type="project" value="UniProtKB-KW"/>
</dbReference>
<accession>A0A546XU66</accession>
<reference evidence="12 13" key="1">
    <citation type="journal article" date="2019" name="Appl. Microbiol. Biotechnol.">
        <title>Differential efficiency of wild type rhizogenic strains for rol gene transformation of plants.</title>
        <authorList>
            <person name="Desmet S."/>
            <person name="De Keyser E."/>
            <person name="Van Vaerenbergh J."/>
            <person name="Baeyen S."/>
            <person name="Van Huylenbroeck J."/>
            <person name="Geelen D."/>
            <person name="Dhooghe E."/>
        </authorList>
    </citation>
    <scope>NUCLEOTIDE SEQUENCE [LARGE SCALE GENOMIC DNA]</scope>
    <source>
        <strain evidence="12 13">MAFF210266</strain>
    </source>
</reference>
<protein>
    <recommendedName>
        <fullName evidence="9">Aconitate hydratase</fullName>
        <shortName evidence="9">Aconitase</shortName>
        <ecNumber evidence="9">4.2.1.3</ecNumber>
    </recommendedName>
</protein>
<dbReference type="UniPathway" id="UPA00223">
    <property type="reaction ID" value="UER00718"/>
</dbReference>
<comment type="function">
    <text evidence="9">Catalyzes the isomerization of citrate to isocitrate via cis-aconitate.</text>
</comment>
<dbReference type="NCBIfam" id="NF009520">
    <property type="entry name" value="PRK12881.1"/>
    <property type="match status" value="1"/>
</dbReference>
<comment type="caution">
    <text evidence="12">The sequence shown here is derived from an EMBL/GenBank/DDBJ whole genome shotgun (WGS) entry which is preliminary data.</text>
</comment>
<dbReference type="RefSeq" id="WP_142858478.1">
    <property type="nucleotide sequence ID" value="NZ_SGOE01000006.1"/>
</dbReference>
<keyword evidence="9 12" id="KW-0456">Lyase</keyword>
<evidence type="ECO:0000256" key="8">
    <source>
        <dbReference type="ARBA" id="ARBA00023501"/>
    </source>
</evidence>
<keyword evidence="7 9" id="KW-0411">Iron-sulfur</keyword>
<dbReference type="Proteomes" id="UP000317023">
    <property type="component" value="Unassembled WGS sequence"/>
</dbReference>
<dbReference type="Pfam" id="PF00330">
    <property type="entry name" value="Aconitase"/>
    <property type="match status" value="1"/>
</dbReference>
<feature type="domain" description="Aconitase A/isopropylmalate dehydratase small subunit swivel" evidence="11">
    <location>
        <begin position="663"/>
        <end position="789"/>
    </location>
</feature>
<evidence type="ECO:0000256" key="2">
    <source>
        <dbReference type="ARBA" id="ARBA00004717"/>
    </source>
</evidence>
<dbReference type="PROSITE" id="PS00450">
    <property type="entry name" value="ACONITASE_1"/>
    <property type="match status" value="1"/>
</dbReference>
<dbReference type="InterPro" id="IPR000573">
    <property type="entry name" value="AconitaseA/IPMdHydase_ssu_swvl"/>
</dbReference>
<evidence type="ECO:0000256" key="4">
    <source>
        <dbReference type="ARBA" id="ARBA00022485"/>
    </source>
</evidence>
<dbReference type="InterPro" id="IPR001030">
    <property type="entry name" value="Acoase/IPM_deHydtase_lsu_aba"/>
</dbReference>
<name>A0A546XU66_AGRTU</name>
<dbReference type="InterPro" id="IPR015931">
    <property type="entry name" value="Acnase/IPM_dHydase_lsu_aba_1/3"/>
</dbReference>
<evidence type="ECO:0000313" key="13">
    <source>
        <dbReference type="Proteomes" id="UP000317023"/>
    </source>
</evidence>
<dbReference type="SUPFAM" id="SSF52016">
    <property type="entry name" value="LeuD/IlvD-like"/>
    <property type="match status" value="1"/>
</dbReference>
<dbReference type="GO" id="GO:0003994">
    <property type="term" value="F:aconitate hydratase activity"/>
    <property type="evidence" value="ECO:0007669"/>
    <property type="project" value="UniProtKB-EC"/>
</dbReference>
<dbReference type="PROSITE" id="PS01244">
    <property type="entry name" value="ACONITASE_2"/>
    <property type="match status" value="1"/>
</dbReference>
<dbReference type="Gene3D" id="3.20.19.10">
    <property type="entry name" value="Aconitase, domain 4"/>
    <property type="match status" value="1"/>
</dbReference>
<keyword evidence="6 9" id="KW-0408">Iron</keyword>
<dbReference type="NCBIfam" id="NF006757">
    <property type="entry name" value="PRK09277.1"/>
    <property type="match status" value="1"/>
</dbReference>
<dbReference type="AlphaFoldDB" id="A0A546XU66"/>
<dbReference type="InterPro" id="IPR036008">
    <property type="entry name" value="Aconitase_4Fe-4S_dom"/>
</dbReference>
<evidence type="ECO:0000256" key="9">
    <source>
        <dbReference type="RuleBase" id="RU361275"/>
    </source>
</evidence>
<dbReference type="NCBIfam" id="TIGR01341">
    <property type="entry name" value="aconitase_1"/>
    <property type="match status" value="1"/>
</dbReference>
<dbReference type="GO" id="GO:0051539">
    <property type="term" value="F:4 iron, 4 sulfur cluster binding"/>
    <property type="evidence" value="ECO:0007669"/>
    <property type="project" value="UniProtKB-KW"/>
</dbReference>
<sequence length="871" mass="92736">MRTKLDINGLSYDIIDLPAEAGSCLARMPYVHRILLENVLRTGGDDAARAKAAMIDWLETGSSEVEIPFLPNRVLMHDTTCGPALVDIAGMRSALAEAGGDPALLNPVVPVDVSTDHSVAVDVFATSSALLRNMEREYERNAERYSFMKWATNTLADFRTHPPGTGIMHTLNLERLATVVTAQRRDGTLWAMPDTLIGTDSHTPMINGIGVLAWGVGGLEAESVFFGMPVALRVPDVVGVRLTGALKEGVLATDLALVVTHLLRQIDLQDKYVEFYGPGVSGLTAGDRAVIANMTPEFGANSGYFPIDRQSVDYLLKTGRAPDHAALVEAYARRVGIWFDPDANPRYTATLDLDLSSVEPSLAGPRRPQDRISVSATRKAIAAMRKKGALSLEGEPNDGAVAIAAITSCTNTSDPRLLIAAGLLARKANAHGLRPPHWVKTSTAPGSPTAEHYLARAGLLADLEAVGFGIVGYGCTTCIGNSGPLTSPVAKAMAERDILPVAVLSGNRNFPGRVHPQLEAGFLASPPMVVAFALAGTVELDIMNDPLGIAEDGTPVTLPMIWPTAAEIDAAVERASRIADFAPAYDSAEASKAWKELPAPTTTLFPWDEKSTYIRRPPFAGFGNGTRLGAYDAHPILALGDDITTDHISPAGAIPAGGDAGRYLIGHGENPLDLNVFSSRRGNWEVMIRGLFTNKTVRNLLGAGIPAGSTIHAGTGDMLSLWDAAQRYEAEGRSVVVVAGERYGMGSSRDWAAKGVALLGVRAVLATSFERIHRWNLIGMGVLPLRLPEGLDPVQLRLTARDMISVDADALSIAPRCAVPVTITRPDGASISFEASAAIETRAEIAILRAGGVLPLILERLHRPSGERQRA</sequence>
<dbReference type="InterPro" id="IPR006249">
    <property type="entry name" value="Aconitase/IRP2"/>
</dbReference>
<evidence type="ECO:0000256" key="7">
    <source>
        <dbReference type="ARBA" id="ARBA00023014"/>
    </source>
</evidence>
<evidence type="ECO:0000259" key="10">
    <source>
        <dbReference type="Pfam" id="PF00330"/>
    </source>
</evidence>
<comment type="cofactor">
    <cofactor evidence="1">
        <name>[4Fe-4S] cluster</name>
        <dbReference type="ChEBI" id="CHEBI:49883"/>
    </cofactor>
</comment>
<evidence type="ECO:0000256" key="5">
    <source>
        <dbReference type="ARBA" id="ARBA00022723"/>
    </source>
</evidence>